<evidence type="ECO:0000256" key="6">
    <source>
        <dbReference type="ARBA" id="ARBA00023136"/>
    </source>
</evidence>
<feature type="transmembrane region" description="Helical" evidence="7">
    <location>
        <begin position="246"/>
        <end position="262"/>
    </location>
</feature>
<feature type="transmembrane region" description="Helical" evidence="7">
    <location>
        <begin position="173"/>
        <end position="198"/>
    </location>
</feature>
<dbReference type="NCBIfam" id="TIGR00786">
    <property type="entry name" value="dctM"/>
    <property type="match status" value="1"/>
</dbReference>
<dbReference type="InterPro" id="IPR010656">
    <property type="entry name" value="DctM"/>
</dbReference>
<evidence type="ECO:0000256" key="2">
    <source>
        <dbReference type="ARBA" id="ARBA00022475"/>
    </source>
</evidence>
<feature type="transmembrane region" description="Helical" evidence="7">
    <location>
        <begin position="100"/>
        <end position="129"/>
    </location>
</feature>
<dbReference type="GO" id="GO:0005886">
    <property type="term" value="C:plasma membrane"/>
    <property type="evidence" value="ECO:0007669"/>
    <property type="project" value="UniProtKB-SubCell"/>
</dbReference>
<dbReference type="PANTHER" id="PTHR33362:SF2">
    <property type="entry name" value="TRAP TRANSPORTER LARGE PERMEASE PROTEIN"/>
    <property type="match status" value="1"/>
</dbReference>
<organism evidence="9 10">
    <name type="scientific">Treponema primitia (strain ATCC BAA-887 / DSM 12427 / ZAS-2)</name>
    <dbReference type="NCBI Taxonomy" id="545694"/>
    <lineage>
        <taxon>Bacteria</taxon>
        <taxon>Pseudomonadati</taxon>
        <taxon>Spirochaetota</taxon>
        <taxon>Spirochaetia</taxon>
        <taxon>Spirochaetales</taxon>
        <taxon>Treponemataceae</taxon>
        <taxon>Treponema</taxon>
    </lineage>
</organism>
<sequence length="433" mass="45951">MITNILLLTLVVFAMLVVMIVIKVPISFALGIATLGGVVLVSNLPLMVIAQRMFVGLDSFTLLAIPLFMLTGQIMAMGGVTRDLMNLSMVFVGWMRGGLAYVNIVASMIFAGITGTASSDTASLGGILIPTMIERKFDKDFTVAVTATSSTIGIMIPPSIPMVLYAIASGTSIGQLFLGGVVPGIIVGFGLMSVSAVISKKRNYPAEKRYPFKESVKICVRSLPALGTVVIIIGGIISGFFTPTEAAGVACFYTTMLGLFYYKELKVKQIPNLIYQGAMTVGLVALMIASASALGWFFTSQGVPRAIANGLMAATQSKVIILLLINAVLLFVGCWMDLAPAVTLFTPILLPVAVAVGVDPVHFGIIMVVNLAIGLFTPPVGVCLFISCGIAKIAITDVLKAFIPFFLVMMIILMLITFVPQISLFLPSLLMRN</sequence>
<evidence type="ECO:0000256" key="1">
    <source>
        <dbReference type="ARBA" id="ARBA00004429"/>
    </source>
</evidence>
<comment type="subcellular location">
    <subcellularLocation>
        <location evidence="1">Cell inner membrane</location>
        <topology evidence="1">Multi-pass membrane protein</topology>
    </subcellularLocation>
</comment>
<feature type="transmembrane region" description="Helical" evidence="7">
    <location>
        <begin position="60"/>
        <end position="80"/>
    </location>
</feature>
<evidence type="ECO:0000313" key="9">
    <source>
        <dbReference type="EMBL" id="AEF87002.1"/>
    </source>
</evidence>
<dbReference type="AlphaFoldDB" id="F5YRC2"/>
<reference evidence="10" key="1">
    <citation type="submission" date="2009-12" db="EMBL/GenBank/DDBJ databases">
        <title>Complete sequence of Treponema primitia strain ZAS-2.</title>
        <authorList>
            <person name="Tetu S.G."/>
            <person name="Matson E."/>
            <person name="Ren Q."/>
            <person name="Seshadri R."/>
            <person name="Elbourne L."/>
            <person name="Hassan K.A."/>
            <person name="Durkin A."/>
            <person name="Radune D."/>
            <person name="Mohamoud Y."/>
            <person name="Shay R."/>
            <person name="Jin S."/>
            <person name="Zhang X."/>
            <person name="Lucey K."/>
            <person name="Ballor N.R."/>
            <person name="Ottesen E."/>
            <person name="Rosenthal R."/>
            <person name="Allen A."/>
            <person name="Leadbetter J.R."/>
            <person name="Paulsen I.T."/>
        </authorList>
    </citation>
    <scope>NUCLEOTIDE SEQUENCE [LARGE SCALE GENOMIC DNA]</scope>
    <source>
        <strain evidence="10">ATCC BAA-887 / DSM 12427 / ZAS-2</strain>
    </source>
</reference>
<feature type="domain" description="TRAP C4-dicarboxylate transport system permease DctM subunit" evidence="8">
    <location>
        <begin position="13"/>
        <end position="422"/>
    </location>
</feature>
<evidence type="ECO:0000313" key="10">
    <source>
        <dbReference type="Proteomes" id="UP000009223"/>
    </source>
</evidence>
<keyword evidence="2" id="KW-1003">Cell membrane</keyword>
<feature type="transmembrane region" description="Helical" evidence="7">
    <location>
        <begin position="218"/>
        <end position="240"/>
    </location>
</feature>
<reference evidence="9 10" key="2">
    <citation type="journal article" date="2011" name="ISME J.">
        <title>RNA-seq reveals cooperative metabolic interactions between two termite-gut spirochete species in co-culture.</title>
        <authorList>
            <person name="Rosenthal A.Z."/>
            <person name="Matson E.G."/>
            <person name="Eldar A."/>
            <person name="Leadbetter J.R."/>
        </authorList>
    </citation>
    <scope>NUCLEOTIDE SEQUENCE [LARGE SCALE GENOMIC DNA]</scope>
    <source>
        <strain evidence="10">ATCC BAA-887 / DSM 12427 / ZAS-2</strain>
    </source>
</reference>
<proteinExistence type="predicted"/>
<dbReference type="Pfam" id="PF06808">
    <property type="entry name" value="DctM"/>
    <property type="match status" value="1"/>
</dbReference>
<dbReference type="GO" id="GO:0022857">
    <property type="term" value="F:transmembrane transporter activity"/>
    <property type="evidence" value="ECO:0007669"/>
    <property type="project" value="TreeGrafter"/>
</dbReference>
<dbReference type="KEGG" id="tpi:TREPR_1313"/>
<keyword evidence="4 7" id="KW-0812">Transmembrane</keyword>
<dbReference type="PANTHER" id="PTHR33362">
    <property type="entry name" value="SIALIC ACID TRAP TRANSPORTER PERMEASE PROTEIN SIAT-RELATED"/>
    <property type="match status" value="1"/>
</dbReference>
<dbReference type="EMBL" id="CP001843">
    <property type="protein sequence ID" value="AEF87002.1"/>
    <property type="molecule type" value="Genomic_DNA"/>
</dbReference>
<feature type="transmembrane region" description="Helical" evidence="7">
    <location>
        <begin position="141"/>
        <end position="167"/>
    </location>
</feature>
<feature type="transmembrane region" description="Helical" evidence="7">
    <location>
        <begin position="5"/>
        <end position="22"/>
    </location>
</feature>
<keyword evidence="5 7" id="KW-1133">Transmembrane helix</keyword>
<protein>
    <submittedName>
        <fullName evidence="9">Trap dicarboxylate transporter, dctm subunit</fullName>
    </submittedName>
</protein>
<feature type="transmembrane region" description="Helical" evidence="7">
    <location>
        <begin position="28"/>
        <end position="48"/>
    </location>
</feature>
<keyword evidence="10" id="KW-1185">Reference proteome</keyword>
<evidence type="ECO:0000256" key="5">
    <source>
        <dbReference type="ARBA" id="ARBA00022989"/>
    </source>
</evidence>
<feature type="transmembrane region" description="Helical" evidence="7">
    <location>
        <begin position="402"/>
        <end position="426"/>
    </location>
</feature>
<feature type="transmembrane region" description="Helical" evidence="7">
    <location>
        <begin position="274"/>
        <end position="299"/>
    </location>
</feature>
<evidence type="ECO:0000256" key="4">
    <source>
        <dbReference type="ARBA" id="ARBA00022692"/>
    </source>
</evidence>
<accession>F5YRC2</accession>
<dbReference type="Proteomes" id="UP000009223">
    <property type="component" value="Chromosome"/>
</dbReference>
<dbReference type="eggNOG" id="COG1593">
    <property type="taxonomic scope" value="Bacteria"/>
</dbReference>
<evidence type="ECO:0000256" key="7">
    <source>
        <dbReference type="SAM" id="Phobius"/>
    </source>
</evidence>
<feature type="transmembrane region" description="Helical" evidence="7">
    <location>
        <begin position="319"/>
        <end position="336"/>
    </location>
</feature>
<dbReference type="OrthoDB" id="370245at2"/>
<evidence type="ECO:0000259" key="8">
    <source>
        <dbReference type="Pfam" id="PF06808"/>
    </source>
</evidence>
<gene>
    <name evidence="9" type="ordered locus">TREPR_1313</name>
</gene>
<name>F5YRC2_TREPZ</name>
<evidence type="ECO:0000256" key="3">
    <source>
        <dbReference type="ARBA" id="ARBA00022519"/>
    </source>
</evidence>
<keyword evidence="3" id="KW-0997">Cell inner membrane</keyword>
<keyword evidence="6 7" id="KW-0472">Membrane</keyword>
<dbReference type="PIRSF" id="PIRSF006066">
    <property type="entry name" value="HI0050"/>
    <property type="match status" value="1"/>
</dbReference>
<dbReference type="RefSeq" id="WP_015708770.1">
    <property type="nucleotide sequence ID" value="NC_015578.1"/>
</dbReference>
<dbReference type="STRING" id="545694.TREPR_1313"/>
<dbReference type="InterPro" id="IPR004681">
    <property type="entry name" value="TRAP_DctM"/>
</dbReference>
<dbReference type="HOGENOM" id="CLU_019824_4_1_12"/>